<protein>
    <submittedName>
        <fullName evidence="3">YciI family protein</fullName>
    </submittedName>
</protein>
<gene>
    <name evidence="3" type="ORF">L3V18_06830</name>
</gene>
<dbReference type="Pfam" id="PF03795">
    <property type="entry name" value="YCII"/>
    <property type="match status" value="1"/>
</dbReference>
<dbReference type="Proteomes" id="UP001430796">
    <property type="component" value="Unassembled WGS sequence"/>
</dbReference>
<dbReference type="InterPro" id="IPR011008">
    <property type="entry name" value="Dimeric_a/b-barrel"/>
</dbReference>
<keyword evidence="4" id="KW-1185">Reference proteome</keyword>
<name>A0ABS9HT17_9GAMM</name>
<dbReference type="Gene3D" id="3.30.70.1060">
    <property type="entry name" value="Dimeric alpha+beta barrel"/>
    <property type="match status" value="1"/>
</dbReference>
<comment type="similarity">
    <text evidence="1">Belongs to the YciI family.</text>
</comment>
<evidence type="ECO:0000313" key="4">
    <source>
        <dbReference type="Proteomes" id="UP001430796"/>
    </source>
</evidence>
<reference evidence="3" key="2">
    <citation type="submission" date="2022-01" db="EMBL/GenBank/DDBJ databases">
        <authorList>
            <person name="Zhou L.Y."/>
        </authorList>
    </citation>
    <scope>NUCLEOTIDE SEQUENCE</scope>
    <source>
        <strain evidence="3">TLK-CK17</strain>
    </source>
</reference>
<reference evidence="3" key="1">
    <citation type="submission" date="2022-01" db="EMBL/GenBank/DDBJ databases">
        <title>Lysobacter chinensis sp. nov., a bacterium isolated from cow dung compost.</title>
        <authorList>
            <person name="Liu Y."/>
        </authorList>
    </citation>
    <scope>NUCLEOTIDE SEQUENCE</scope>
    <source>
        <strain evidence="3">TLK-CK17</strain>
    </source>
</reference>
<organism evidence="3 4">
    <name type="scientific">Marilutibacter chinensis</name>
    <dbReference type="NCBI Taxonomy" id="2912247"/>
    <lineage>
        <taxon>Bacteria</taxon>
        <taxon>Pseudomonadati</taxon>
        <taxon>Pseudomonadota</taxon>
        <taxon>Gammaproteobacteria</taxon>
        <taxon>Lysobacterales</taxon>
        <taxon>Lysobacteraceae</taxon>
        <taxon>Marilutibacter</taxon>
    </lineage>
</organism>
<evidence type="ECO:0000259" key="2">
    <source>
        <dbReference type="Pfam" id="PF03795"/>
    </source>
</evidence>
<accession>A0ABS9HT17</accession>
<dbReference type="SUPFAM" id="SSF54909">
    <property type="entry name" value="Dimeric alpha+beta barrel"/>
    <property type="match status" value="1"/>
</dbReference>
<sequence length="155" mass="16750">MRSVELEVLSVRMPGGAKDGHDGRQPDPICLGGFMTTHIRSATRRYLISFDAGAMDHIPEADWPAVGEASHRVVREAKAAGVWIFGCGVERQQSTIVATDGSITTGPLQETRAVIGGFSIIEVASREEAHAWAARIAAACRCAQEVREIMYDPES</sequence>
<dbReference type="InterPro" id="IPR005545">
    <property type="entry name" value="YCII"/>
</dbReference>
<evidence type="ECO:0000313" key="3">
    <source>
        <dbReference type="EMBL" id="MCF7221505.1"/>
    </source>
</evidence>
<feature type="domain" description="YCII-related" evidence="2">
    <location>
        <begin position="72"/>
        <end position="150"/>
    </location>
</feature>
<evidence type="ECO:0000256" key="1">
    <source>
        <dbReference type="ARBA" id="ARBA00007689"/>
    </source>
</evidence>
<dbReference type="EMBL" id="JAKJPO010000003">
    <property type="protein sequence ID" value="MCF7221505.1"/>
    <property type="molecule type" value="Genomic_DNA"/>
</dbReference>
<comment type="caution">
    <text evidence="3">The sequence shown here is derived from an EMBL/GenBank/DDBJ whole genome shotgun (WGS) entry which is preliminary data.</text>
</comment>
<proteinExistence type="inferred from homology"/>